<dbReference type="AlphaFoldDB" id="A0A414P7Y3"/>
<evidence type="ECO:0000313" key="1">
    <source>
        <dbReference type="EMBL" id="RHF62315.1"/>
    </source>
</evidence>
<reference evidence="1 2" key="1">
    <citation type="submission" date="2018-08" db="EMBL/GenBank/DDBJ databases">
        <title>A genome reference for cultivated species of the human gut microbiota.</title>
        <authorList>
            <person name="Zou Y."/>
            <person name="Xue W."/>
            <person name="Luo G."/>
        </authorList>
    </citation>
    <scope>NUCLEOTIDE SEQUENCE [LARGE SCALE GENOMIC DNA]</scope>
    <source>
        <strain evidence="1 2">AM25-1LB</strain>
    </source>
</reference>
<gene>
    <name evidence="1" type="ORF">DW672_03485</name>
</gene>
<evidence type="ECO:0000313" key="2">
    <source>
        <dbReference type="Proteomes" id="UP000284902"/>
    </source>
</evidence>
<dbReference type="EMBL" id="QRHG01000006">
    <property type="protein sequence ID" value="RHF62315.1"/>
    <property type="molecule type" value="Genomic_DNA"/>
</dbReference>
<sequence length="62" mass="7475">MSRMNFNTTHGNNGTLYELMLDRKRANMSNTSRVSRRARFQFNHKPYTCDYYRGEVIHDQED</sequence>
<accession>A0A414P7Y3</accession>
<organism evidence="1 2">
    <name type="scientific">[Ruminococcus] lactaris</name>
    <dbReference type="NCBI Taxonomy" id="46228"/>
    <lineage>
        <taxon>Bacteria</taxon>
        <taxon>Bacillati</taxon>
        <taxon>Bacillota</taxon>
        <taxon>Clostridia</taxon>
        <taxon>Lachnospirales</taxon>
        <taxon>Lachnospiraceae</taxon>
        <taxon>Mediterraneibacter</taxon>
    </lineage>
</organism>
<protein>
    <submittedName>
        <fullName evidence="1">Uncharacterized protein</fullName>
    </submittedName>
</protein>
<proteinExistence type="predicted"/>
<name>A0A414P7Y3_9FIRM</name>
<dbReference type="Proteomes" id="UP000284902">
    <property type="component" value="Unassembled WGS sequence"/>
</dbReference>
<comment type="caution">
    <text evidence="1">The sequence shown here is derived from an EMBL/GenBank/DDBJ whole genome shotgun (WGS) entry which is preliminary data.</text>
</comment>